<organism evidence="11 12">
    <name type="scientific">Streptomyces mangrovisoli</name>
    <dbReference type="NCBI Taxonomy" id="1428628"/>
    <lineage>
        <taxon>Bacteria</taxon>
        <taxon>Bacillati</taxon>
        <taxon>Actinomycetota</taxon>
        <taxon>Actinomycetes</taxon>
        <taxon>Kitasatosporales</taxon>
        <taxon>Streptomycetaceae</taxon>
        <taxon>Streptomyces</taxon>
    </lineage>
</organism>
<keyword evidence="3" id="KW-1003">Cell membrane</keyword>
<dbReference type="RefSeq" id="WP_046589114.1">
    <property type="nucleotide sequence ID" value="NZ_LAVA02000049.1"/>
</dbReference>
<reference evidence="11" key="1">
    <citation type="submission" date="2016-10" db="EMBL/GenBank/DDBJ databases">
        <title>Genome sequence of Streptomyces mangrovisoli MUSC 149.</title>
        <authorList>
            <person name="Lee L.-H."/>
            <person name="Ser H.-L."/>
        </authorList>
    </citation>
    <scope>NUCLEOTIDE SEQUENCE [LARGE SCALE GENOMIC DNA]</scope>
    <source>
        <strain evidence="11">MUSC 149</strain>
    </source>
</reference>
<evidence type="ECO:0000256" key="2">
    <source>
        <dbReference type="ARBA" id="ARBA00022448"/>
    </source>
</evidence>
<keyword evidence="2" id="KW-0813">Transport</keyword>
<keyword evidence="4 9" id="KW-0812">Transmembrane</keyword>
<dbReference type="NCBIfam" id="TIGR00711">
    <property type="entry name" value="efflux_EmrB"/>
    <property type="match status" value="1"/>
</dbReference>
<feature type="transmembrane region" description="Helical" evidence="9">
    <location>
        <begin position="65"/>
        <end position="83"/>
    </location>
</feature>
<dbReference type="InterPro" id="IPR036259">
    <property type="entry name" value="MFS_trans_sf"/>
</dbReference>
<evidence type="ECO:0000256" key="6">
    <source>
        <dbReference type="ARBA" id="ARBA00023136"/>
    </source>
</evidence>
<feature type="transmembrane region" description="Helical" evidence="9">
    <location>
        <begin position="419"/>
        <end position="440"/>
    </location>
</feature>
<sequence>MTTQPVTGRPAAQPAGENARRDRRRALAAGTISAGILISTLDLTIVNVAFPAIGADFKGASVADLSWILNGYAIVFAALLIPAGRFADRFGMKNVFLAGLAVFTLASGLCAASGSVDALNAARVLQAVGAAALGPTSMGLLMVTYGPDQRAKAMRVWATAAGVAAASGPLVGGVLVNVDWPWIFLVNLPVGVVALIVGAKVLAPGRAAGDKKPAMPDLLGSALLAAAIGLLSLGIVKAPDWGWGSGRVLGSLAGAVVLVVLLLVRSARHTSPVVDLALLRIRDFSIANIASALYYMSFAATVLSVSLWCQDIWGWSALATGLAMAPGNLMLPFLSVLSGKLVARIGQVLSIVFGSTVIALGAAWWALAVGVHANYVVAMLPGVLLTRIGMGLSLAPLMGASTRDLPPASVATGSGLNNMVRQVGFVLGVSILVVLIGSPGGPDAALTAFRHGWWFTAAASAATALTALALRSDRPRNT</sequence>
<feature type="transmembrane region" description="Helical" evidence="9">
    <location>
        <begin position="26"/>
        <end position="53"/>
    </location>
</feature>
<feature type="transmembrane region" description="Helical" evidence="9">
    <location>
        <begin position="95"/>
        <end position="116"/>
    </location>
</feature>
<feature type="region of interest" description="Disordered" evidence="8">
    <location>
        <begin position="1"/>
        <end position="20"/>
    </location>
</feature>
<evidence type="ECO:0000256" key="8">
    <source>
        <dbReference type="SAM" id="MobiDB-lite"/>
    </source>
</evidence>
<dbReference type="EMBL" id="LAVA02000049">
    <property type="protein sequence ID" value="OIJ65801.1"/>
    <property type="molecule type" value="Genomic_DNA"/>
</dbReference>
<evidence type="ECO:0000313" key="11">
    <source>
        <dbReference type="EMBL" id="OIJ65801.1"/>
    </source>
</evidence>
<feature type="transmembrane region" description="Helical" evidence="9">
    <location>
        <begin position="156"/>
        <end position="176"/>
    </location>
</feature>
<dbReference type="STRING" id="1428628.WN71_021355"/>
<keyword evidence="5 9" id="KW-1133">Transmembrane helix</keyword>
<dbReference type="PANTHER" id="PTHR42718:SF48">
    <property type="entry name" value="CONSERVED TWO-DOMAIN MEMBRANE PROTEIN-RELATED"/>
    <property type="match status" value="1"/>
</dbReference>
<keyword evidence="12" id="KW-1185">Reference proteome</keyword>
<feature type="transmembrane region" description="Helical" evidence="9">
    <location>
        <begin position="348"/>
        <end position="367"/>
    </location>
</feature>
<evidence type="ECO:0000256" key="4">
    <source>
        <dbReference type="ARBA" id="ARBA00022692"/>
    </source>
</evidence>
<name>A0A1J4NTI4_9ACTN</name>
<dbReference type="InterPro" id="IPR011701">
    <property type="entry name" value="MFS"/>
</dbReference>
<accession>A0A1J4NTI4</accession>
<dbReference type="InterPro" id="IPR020846">
    <property type="entry name" value="MFS_dom"/>
</dbReference>
<dbReference type="GO" id="GO:0046677">
    <property type="term" value="P:response to antibiotic"/>
    <property type="evidence" value="ECO:0007669"/>
    <property type="project" value="UniProtKB-KW"/>
</dbReference>
<dbReference type="AlphaFoldDB" id="A0A1J4NTI4"/>
<protein>
    <recommendedName>
        <fullName evidence="10">Major facilitator superfamily (MFS) profile domain-containing protein</fullName>
    </recommendedName>
</protein>
<comment type="subcellular location">
    <subcellularLocation>
        <location evidence="1">Cell membrane</location>
        <topology evidence="1">Multi-pass membrane protein</topology>
    </subcellularLocation>
</comment>
<dbReference type="SUPFAM" id="SSF103473">
    <property type="entry name" value="MFS general substrate transporter"/>
    <property type="match status" value="2"/>
</dbReference>
<feature type="transmembrane region" description="Helical" evidence="9">
    <location>
        <begin position="312"/>
        <end position="336"/>
    </location>
</feature>
<evidence type="ECO:0000256" key="5">
    <source>
        <dbReference type="ARBA" id="ARBA00022989"/>
    </source>
</evidence>
<gene>
    <name evidence="11" type="ORF">WN71_021355</name>
</gene>
<evidence type="ECO:0000313" key="12">
    <source>
        <dbReference type="Proteomes" id="UP000034196"/>
    </source>
</evidence>
<feature type="transmembrane region" description="Helical" evidence="9">
    <location>
        <begin position="373"/>
        <end position="398"/>
    </location>
</feature>
<proteinExistence type="predicted"/>
<dbReference type="Gene3D" id="1.20.1250.20">
    <property type="entry name" value="MFS general substrate transporter like domains"/>
    <property type="match status" value="1"/>
</dbReference>
<feature type="transmembrane region" description="Helical" evidence="9">
    <location>
        <begin position="285"/>
        <end position="306"/>
    </location>
</feature>
<comment type="caution">
    <text evidence="11">The sequence shown here is derived from an EMBL/GenBank/DDBJ whole genome shotgun (WGS) entry which is preliminary data.</text>
</comment>
<keyword evidence="7" id="KW-0046">Antibiotic resistance</keyword>
<evidence type="ECO:0000256" key="3">
    <source>
        <dbReference type="ARBA" id="ARBA00022475"/>
    </source>
</evidence>
<dbReference type="GO" id="GO:0005886">
    <property type="term" value="C:plasma membrane"/>
    <property type="evidence" value="ECO:0007669"/>
    <property type="project" value="UniProtKB-SubCell"/>
</dbReference>
<feature type="transmembrane region" description="Helical" evidence="9">
    <location>
        <begin position="122"/>
        <end position="144"/>
    </location>
</feature>
<dbReference type="InterPro" id="IPR004638">
    <property type="entry name" value="EmrB-like"/>
</dbReference>
<evidence type="ECO:0000256" key="7">
    <source>
        <dbReference type="ARBA" id="ARBA00023251"/>
    </source>
</evidence>
<keyword evidence="6 9" id="KW-0472">Membrane</keyword>
<evidence type="ECO:0000256" key="1">
    <source>
        <dbReference type="ARBA" id="ARBA00004651"/>
    </source>
</evidence>
<evidence type="ECO:0000256" key="9">
    <source>
        <dbReference type="SAM" id="Phobius"/>
    </source>
</evidence>
<dbReference type="PROSITE" id="PS50850">
    <property type="entry name" value="MFS"/>
    <property type="match status" value="1"/>
</dbReference>
<feature type="domain" description="Major facilitator superfamily (MFS) profile" evidence="10">
    <location>
        <begin position="28"/>
        <end position="475"/>
    </location>
</feature>
<dbReference type="Gene3D" id="1.20.1720.10">
    <property type="entry name" value="Multidrug resistance protein D"/>
    <property type="match status" value="1"/>
</dbReference>
<dbReference type="Proteomes" id="UP000034196">
    <property type="component" value="Unassembled WGS sequence"/>
</dbReference>
<evidence type="ECO:0000259" key="10">
    <source>
        <dbReference type="PROSITE" id="PS50850"/>
    </source>
</evidence>
<dbReference type="Pfam" id="PF07690">
    <property type="entry name" value="MFS_1"/>
    <property type="match status" value="1"/>
</dbReference>
<dbReference type="PANTHER" id="PTHR42718">
    <property type="entry name" value="MAJOR FACILITATOR SUPERFAMILY MULTIDRUG TRANSPORTER MFSC"/>
    <property type="match status" value="1"/>
</dbReference>
<feature type="transmembrane region" description="Helical" evidence="9">
    <location>
        <begin position="182"/>
        <end position="203"/>
    </location>
</feature>
<dbReference type="OrthoDB" id="7375466at2"/>
<dbReference type="CDD" id="cd17321">
    <property type="entry name" value="MFS_MMR_MDR_like"/>
    <property type="match status" value="1"/>
</dbReference>
<feature type="transmembrane region" description="Helical" evidence="9">
    <location>
        <begin position="452"/>
        <end position="470"/>
    </location>
</feature>
<dbReference type="GO" id="GO:0022857">
    <property type="term" value="F:transmembrane transporter activity"/>
    <property type="evidence" value="ECO:0007669"/>
    <property type="project" value="InterPro"/>
</dbReference>
<feature type="transmembrane region" description="Helical" evidence="9">
    <location>
        <begin position="215"/>
        <end position="236"/>
    </location>
</feature>
<feature type="transmembrane region" description="Helical" evidence="9">
    <location>
        <begin position="248"/>
        <end position="264"/>
    </location>
</feature>